<keyword evidence="9" id="KW-0678">Repressor</keyword>
<feature type="compositionally biased region" description="Polar residues" evidence="22">
    <location>
        <begin position="323"/>
        <end position="334"/>
    </location>
</feature>
<evidence type="ECO:0000256" key="21">
    <source>
        <dbReference type="ARBA" id="ARBA00049416"/>
    </source>
</evidence>
<dbReference type="GO" id="GO:0046872">
    <property type="term" value="F:metal ion binding"/>
    <property type="evidence" value="ECO:0007669"/>
    <property type="project" value="UniProtKB-KW"/>
</dbReference>
<protein>
    <recommendedName>
        <fullName evidence="16">Histone deacetylase 8</fullName>
        <ecNumber evidence="6">3.5.1.98</ecNumber>
    </recommendedName>
    <alternativeName>
        <fullName evidence="17">Protein deacetylase HDAC8</fullName>
    </alternativeName>
    <alternativeName>
        <fullName evidence="18">Protein decrotonylase HDAC8</fullName>
    </alternativeName>
</protein>
<dbReference type="Proteomes" id="UP001497497">
    <property type="component" value="Unassembled WGS sequence"/>
</dbReference>
<comment type="subcellular location">
    <subcellularLocation>
        <location evidence="3">Chromosome</location>
    </subcellularLocation>
    <subcellularLocation>
        <location evidence="4">Cytoplasm</location>
    </subcellularLocation>
    <subcellularLocation>
        <location evidence="2">Nucleus</location>
    </subcellularLocation>
</comment>
<dbReference type="InterPro" id="IPR023801">
    <property type="entry name" value="His_deacetylse_dom"/>
</dbReference>
<feature type="domain" description="Histone deacetylase" evidence="23">
    <location>
        <begin position="437"/>
        <end position="727"/>
    </location>
</feature>
<dbReference type="Gene3D" id="3.40.800.20">
    <property type="entry name" value="Histone deacetylase domain"/>
    <property type="match status" value="1"/>
</dbReference>
<evidence type="ECO:0000256" key="2">
    <source>
        <dbReference type="ARBA" id="ARBA00004123"/>
    </source>
</evidence>
<evidence type="ECO:0000256" key="8">
    <source>
        <dbReference type="ARBA" id="ARBA00022490"/>
    </source>
</evidence>
<reference evidence="24 25" key="1">
    <citation type="submission" date="2024-04" db="EMBL/GenBank/DDBJ databases">
        <authorList>
            <consortium name="Genoscope - CEA"/>
            <person name="William W."/>
        </authorList>
    </citation>
    <scope>NUCLEOTIDE SEQUENCE [LARGE SCALE GENOMIC DNA]</scope>
</reference>
<gene>
    <name evidence="24" type="ORF">GSLYS_00016230001</name>
</gene>
<dbReference type="SUPFAM" id="SSF52768">
    <property type="entry name" value="Arginase/deacetylase"/>
    <property type="match status" value="1"/>
</dbReference>
<dbReference type="EC" id="3.5.1.98" evidence="6"/>
<dbReference type="InterPro" id="IPR003084">
    <property type="entry name" value="HDAC_I/II"/>
</dbReference>
<evidence type="ECO:0000256" key="11">
    <source>
        <dbReference type="ARBA" id="ARBA00022801"/>
    </source>
</evidence>
<proteinExistence type="inferred from homology"/>
<dbReference type="InterPro" id="IPR023696">
    <property type="entry name" value="Ureohydrolase_dom_sf"/>
</dbReference>
<keyword evidence="15" id="KW-0539">Nucleus</keyword>
<sequence length="784" mass="87383">MADITSVSDRASDTDEACCDILQLAEKTAATKSDIINDNGKQLNKTPPISCSQSLLKFSSHCQTITERSVHCQPNHDESVFQSKRDNNLDGVVKDEFDISSEEDVCREVYRPVKRKLSGTDTEQNKHEHCDNPFVHSSEQSPQAPCRLVKRKLNEVECEKTLIEKCKEPFDLSSQEDGSQSLYSLVGRNSDSANHEKTVAQNFRDPFDLSFDEDSSQEKYVPLRRKLNGTRSKHNSLEKGKDPFNLSVKDKSSPQPHRTVSGKLIGTHSDKTCVEKCKNPFDVSPEDCFQELWGSVKIGPIDPNRVNNSQEKLKEPNDEDFPQDSTAAKTSVNDNDADSLIRRLSGADCVNGLVEKSGHPLDLPVEEADSPKMNIPAEKKLIWESSEITDLRQKEDINAVGLSSAIQRQEARKPKMVAYIYSDELLVKTNKLIRIEGRAELVHSLIKAYGILHYTKVIAPRPATESELMGFHSLDYINFLRAVSTTTDSEETQEKSHGDVEDYGLGYDCQIQSEIFETTSLICGASIVAAEKLLDGSANIAINWFGGWHHAKRDSASGFCYLNDIVLSILKLRETFDKVLYVDLDLHHGDGVEEAFAMTSKVMTVSFHKHALGFFPGTGRVEDIGTGRGKFYAVNVPLMDGITDAQFFTIFHSVMKLVKEKFEAQALVIQCGADSLSEDTMASFNLTHLGIARSVCFLLTWNLPTIILGGGGYNFSSTSKCWAFITALAAKLKLPADIPEHEHFLKYGPGYDLSVSLSNRRDYNSKEYLSSVLSKISGKLWCVW</sequence>
<evidence type="ECO:0000256" key="16">
    <source>
        <dbReference type="ARBA" id="ARBA00040347"/>
    </source>
</evidence>
<keyword evidence="25" id="KW-1185">Reference proteome</keyword>
<dbReference type="PANTHER" id="PTHR10625:SF14">
    <property type="entry name" value="HISTONE DEACETYLASE 8"/>
    <property type="match status" value="1"/>
</dbReference>
<evidence type="ECO:0000313" key="25">
    <source>
        <dbReference type="Proteomes" id="UP001497497"/>
    </source>
</evidence>
<evidence type="ECO:0000256" key="19">
    <source>
        <dbReference type="ARBA" id="ARBA00049136"/>
    </source>
</evidence>
<dbReference type="AlphaFoldDB" id="A0AAV2I820"/>
<evidence type="ECO:0000256" key="20">
    <source>
        <dbReference type="ARBA" id="ARBA00049193"/>
    </source>
</evidence>
<dbReference type="PRINTS" id="PR01271">
    <property type="entry name" value="HISDACETLASE"/>
</dbReference>
<evidence type="ECO:0000256" key="22">
    <source>
        <dbReference type="SAM" id="MobiDB-lite"/>
    </source>
</evidence>
<dbReference type="GO" id="GO:0031507">
    <property type="term" value="P:heterochromatin formation"/>
    <property type="evidence" value="ECO:0007669"/>
    <property type="project" value="TreeGrafter"/>
</dbReference>
<comment type="cofactor">
    <cofactor evidence="1">
        <name>a divalent metal cation</name>
        <dbReference type="ChEBI" id="CHEBI:60240"/>
    </cofactor>
</comment>
<keyword evidence="14" id="KW-0804">Transcription</keyword>
<evidence type="ECO:0000256" key="7">
    <source>
        <dbReference type="ARBA" id="ARBA00022454"/>
    </source>
</evidence>
<evidence type="ECO:0000256" key="4">
    <source>
        <dbReference type="ARBA" id="ARBA00004496"/>
    </source>
</evidence>
<evidence type="ECO:0000256" key="18">
    <source>
        <dbReference type="ARBA" id="ARBA00042783"/>
    </source>
</evidence>
<comment type="similarity">
    <text evidence="5">Belongs to the histone deacetylase family. HD type 1 subfamily.</text>
</comment>
<evidence type="ECO:0000256" key="14">
    <source>
        <dbReference type="ARBA" id="ARBA00023163"/>
    </source>
</evidence>
<feature type="region of interest" description="Disordered" evidence="22">
    <location>
        <begin position="224"/>
        <end position="264"/>
    </location>
</feature>
<dbReference type="InterPro" id="IPR037138">
    <property type="entry name" value="His_deacetylse_dom_sf"/>
</dbReference>
<evidence type="ECO:0000256" key="12">
    <source>
        <dbReference type="ARBA" id="ARBA00022853"/>
    </source>
</evidence>
<dbReference type="GO" id="GO:0005694">
    <property type="term" value="C:chromosome"/>
    <property type="evidence" value="ECO:0007669"/>
    <property type="project" value="UniProtKB-SubCell"/>
</dbReference>
<comment type="catalytic activity">
    <reaction evidence="19">
        <text>N(6)-acetyl-L-lysyl-[protein] + H2O = L-lysyl-[protein] + acetate</text>
        <dbReference type="Rhea" id="RHEA:58108"/>
        <dbReference type="Rhea" id="RHEA-COMP:9752"/>
        <dbReference type="Rhea" id="RHEA-COMP:10731"/>
        <dbReference type="ChEBI" id="CHEBI:15377"/>
        <dbReference type="ChEBI" id="CHEBI:29969"/>
        <dbReference type="ChEBI" id="CHEBI:30089"/>
        <dbReference type="ChEBI" id="CHEBI:61930"/>
    </reaction>
    <physiologicalReaction direction="left-to-right" evidence="19">
        <dbReference type="Rhea" id="RHEA:58109"/>
    </physiologicalReaction>
</comment>
<dbReference type="PRINTS" id="PR01270">
    <property type="entry name" value="HDASUPER"/>
</dbReference>
<dbReference type="PANTHER" id="PTHR10625">
    <property type="entry name" value="HISTONE DEACETYLASE HDAC1-RELATED"/>
    <property type="match status" value="1"/>
</dbReference>
<keyword evidence="12" id="KW-0156">Chromatin regulator</keyword>
<evidence type="ECO:0000256" key="5">
    <source>
        <dbReference type="ARBA" id="ARBA00006457"/>
    </source>
</evidence>
<evidence type="ECO:0000256" key="17">
    <source>
        <dbReference type="ARBA" id="ARBA00041964"/>
    </source>
</evidence>
<feature type="region of interest" description="Disordered" evidence="22">
    <location>
        <begin position="299"/>
        <end position="334"/>
    </location>
</feature>
<dbReference type="InterPro" id="IPR000286">
    <property type="entry name" value="HDACs"/>
</dbReference>
<keyword evidence="11" id="KW-0378">Hydrolase</keyword>
<comment type="catalytic activity">
    <reaction evidence="20">
        <text>N(6)-(2E)-butenoyl-L-lysyl-[protein] + H2O = (2E)-2-butenoate + L-lysyl-[protein]</text>
        <dbReference type="Rhea" id="RHEA:69172"/>
        <dbReference type="Rhea" id="RHEA-COMP:9752"/>
        <dbReference type="Rhea" id="RHEA-COMP:13707"/>
        <dbReference type="ChEBI" id="CHEBI:15377"/>
        <dbReference type="ChEBI" id="CHEBI:29969"/>
        <dbReference type="ChEBI" id="CHEBI:35899"/>
        <dbReference type="ChEBI" id="CHEBI:137954"/>
    </reaction>
    <physiologicalReaction direction="left-to-right" evidence="20">
        <dbReference type="Rhea" id="RHEA:69173"/>
    </physiologicalReaction>
</comment>
<keyword evidence="10" id="KW-0479">Metal-binding</keyword>
<evidence type="ECO:0000256" key="1">
    <source>
        <dbReference type="ARBA" id="ARBA00001968"/>
    </source>
</evidence>
<evidence type="ECO:0000313" key="24">
    <source>
        <dbReference type="EMBL" id="CAL1542696.1"/>
    </source>
</evidence>
<evidence type="ECO:0000259" key="23">
    <source>
        <dbReference type="Pfam" id="PF00850"/>
    </source>
</evidence>
<evidence type="ECO:0000256" key="10">
    <source>
        <dbReference type="ARBA" id="ARBA00022723"/>
    </source>
</evidence>
<comment type="caution">
    <text evidence="24">The sequence shown here is derived from an EMBL/GenBank/DDBJ whole genome shotgun (WGS) entry which is preliminary data.</text>
</comment>
<keyword evidence="13" id="KW-0805">Transcription regulation</keyword>
<evidence type="ECO:0000256" key="6">
    <source>
        <dbReference type="ARBA" id="ARBA00012111"/>
    </source>
</evidence>
<evidence type="ECO:0000256" key="3">
    <source>
        <dbReference type="ARBA" id="ARBA00004286"/>
    </source>
</evidence>
<dbReference type="GO" id="GO:0005737">
    <property type="term" value="C:cytoplasm"/>
    <property type="evidence" value="ECO:0007669"/>
    <property type="project" value="UniProtKB-SubCell"/>
</dbReference>
<name>A0AAV2I820_LYMST</name>
<keyword evidence="8" id="KW-0963">Cytoplasm</keyword>
<evidence type="ECO:0000256" key="9">
    <source>
        <dbReference type="ARBA" id="ARBA00022491"/>
    </source>
</evidence>
<dbReference type="GO" id="GO:0005634">
    <property type="term" value="C:nucleus"/>
    <property type="evidence" value="ECO:0007669"/>
    <property type="project" value="UniProtKB-SubCell"/>
</dbReference>
<comment type="catalytic activity">
    <reaction evidence="21">
        <text>N(6)-acetyl-L-lysyl-[histone] + H2O = L-lysyl-[histone] + acetate</text>
        <dbReference type="Rhea" id="RHEA:58196"/>
        <dbReference type="Rhea" id="RHEA-COMP:9845"/>
        <dbReference type="Rhea" id="RHEA-COMP:11338"/>
        <dbReference type="ChEBI" id="CHEBI:15377"/>
        <dbReference type="ChEBI" id="CHEBI:29969"/>
        <dbReference type="ChEBI" id="CHEBI:30089"/>
        <dbReference type="ChEBI" id="CHEBI:61930"/>
        <dbReference type="EC" id="3.5.1.98"/>
    </reaction>
    <physiologicalReaction direction="left-to-right" evidence="21">
        <dbReference type="Rhea" id="RHEA:58197"/>
    </physiologicalReaction>
</comment>
<dbReference type="EMBL" id="CAXITT010000502">
    <property type="protein sequence ID" value="CAL1542696.1"/>
    <property type="molecule type" value="Genomic_DNA"/>
</dbReference>
<evidence type="ECO:0000256" key="13">
    <source>
        <dbReference type="ARBA" id="ARBA00023015"/>
    </source>
</evidence>
<organism evidence="24 25">
    <name type="scientific">Lymnaea stagnalis</name>
    <name type="common">Great pond snail</name>
    <name type="synonym">Helix stagnalis</name>
    <dbReference type="NCBI Taxonomy" id="6523"/>
    <lineage>
        <taxon>Eukaryota</taxon>
        <taxon>Metazoa</taxon>
        <taxon>Spiralia</taxon>
        <taxon>Lophotrochozoa</taxon>
        <taxon>Mollusca</taxon>
        <taxon>Gastropoda</taxon>
        <taxon>Heterobranchia</taxon>
        <taxon>Euthyneura</taxon>
        <taxon>Panpulmonata</taxon>
        <taxon>Hygrophila</taxon>
        <taxon>Lymnaeoidea</taxon>
        <taxon>Lymnaeidae</taxon>
        <taxon>Lymnaea</taxon>
    </lineage>
</organism>
<feature type="compositionally biased region" description="Basic residues" evidence="22">
    <location>
        <begin position="224"/>
        <end position="234"/>
    </location>
</feature>
<dbReference type="GO" id="GO:0141221">
    <property type="term" value="F:histone deacetylase activity, hydrolytic mechanism"/>
    <property type="evidence" value="ECO:0007669"/>
    <property type="project" value="UniProtKB-EC"/>
</dbReference>
<dbReference type="Pfam" id="PF00850">
    <property type="entry name" value="Hist_deacetyl"/>
    <property type="match status" value="1"/>
</dbReference>
<feature type="compositionally biased region" description="Basic and acidic residues" evidence="22">
    <location>
        <begin position="235"/>
        <end position="252"/>
    </location>
</feature>
<keyword evidence="7" id="KW-0158">Chromosome</keyword>
<evidence type="ECO:0000256" key="15">
    <source>
        <dbReference type="ARBA" id="ARBA00023242"/>
    </source>
</evidence>
<accession>A0AAV2I820</accession>